<dbReference type="PROSITE" id="PS00463">
    <property type="entry name" value="ZN2_CY6_FUNGAL_1"/>
    <property type="match status" value="1"/>
</dbReference>
<comment type="caution">
    <text evidence="4">The sequence shown here is derived from an EMBL/GenBank/DDBJ whole genome shotgun (WGS) entry which is preliminary data.</text>
</comment>
<dbReference type="Proteomes" id="UP001287356">
    <property type="component" value="Unassembled WGS sequence"/>
</dbReference>
<accession>A0AAE0K6X8</accession>
<reference evidence="4" key="1">
    <citation type="journal article" date="2023" name="Mol. Phylogenet. Evol.">
        <title>Genome-scale phylogeny and comparative genomics of the fungal order Sordariales.</title>
        <authorList>
            <person name="Hensen N."/>
            <person name="Bonometti L."/>
            <person name="Westerberg I."/>
            <person name="Brannstrom I.O."/>
            <person name="Guillou S."/>
            <person name="Cros-Aarteil S."/>
            <person name="Calhoun S."/>
            <person name="Haridas S."/>
            <person name="Kuo A."/>
            <person name="Mondo S."/>
            <person name="Pangilinan J."/>
            <person name="Riley R."/>
            <person name="LaButti K."/>
            <person name="Andreopoulos B."/>
            <person name="Lipzen A."/>
            <person name="Chen C."/>
            <person name="Yan M."/>
            <person name="Daum C."/>
            <person name="Ng V."/>
            <person name="Clum A."/>
            <person name="Steindorff A."/>
            <person name="Ohm R.A."/>
            <person name="Martin F."/>
            <person name="Silar P."/>
            <person name="Natvig D.O."/>
            <person name="Lalanne C."/>
            <person name="Gautier V."/>
            <person name="Ament-Velasquez S.L."/>
            <person name="Kruys A."/>
            <person name="Hutchinson M.I."/>
            <person name="Powell A.J."/>
            <person name="Barry K."/>
            <person name="Miller A.N."/>
            <person name="Grigoriev I.V."/>
            <person name="Debuchy R."/>
            <person name="Gladieux P."/>
            <person name="Hiltunen Thoren M."/>
            <person name="Johannesson H."/>
        </authorList>
    </citation>
    <scope>NUCLEOTIDE SEQUENCE</scope>
    <source>
        <strain evidence="4">CBS 958.72</strain>
    </source>
</reference>
<name>A0AAE0K6X8_9PEZI</name>
<dbReference type="Gene3D" id="4.10.240.10">
    <property type="entry name" value="Zn(2)-C6 fungal-type DNA-binding domain"/>
    <property type="match status" value="1"/>
</dbReference>
<feature type="region of interest" description="Disordered" evidence="2">
    <location>
        <begin position="63"/>
        <end position="171"/>
    </location>
</feature>
<feature type="region of interest" description="Disordered" evidence="2">
    <location>
        <begin position="365"/>
        <end position="395"/>
    </location>
</feature>
<gene>
    <name evidence="4" type="ORF">B0T24DRAFT_626824</name>
</gene>
<evidence type="ECO:0000256" key="2">
    <source>
        <dbReference type="SAM" id="MobiDB-lite"/>
    </source>
</evidence>
<evidence type="ECO:0000259" key="3">
    <source>
        <dbReference type="PROSITE" id="PS50048"/>
    </source>
</evidence>
<dbReference type="AlphaFoldDB" id="A0AAE0K6X8"/>
<feature type="compositionally biased region" description="Low complexity" evidence="2">
    <location>
        <begin position="154"/>
        <end position="165"/>
    </location>
</feature>
<protein>
    <recommendedName>
        <fullName evidence="3">Zn(2)-C6 fungal-type domain-containing protein</fullName>
    </recommendedName>
</protein>
<dbReference type="InterPro" id="IPR001138">
    <property type="entry name" value="Zn2Cys6_DnaBD"/>
</dbReference>
<feature type="compositionally biased region" description="Low complexity" evidence="2">
    <location>
        <begin position="384"/>
        <end position="395"/>
    </location>
</feature>
<feature type="compositionally biased region" description="Polar residues" evidence="2">
    <location>
        <begin position="211"/>
        <end position="232"/>
    </location>
</feature>
<dbReference type="CDD" id="cd00067">
    <property type="entry name" value="GAL4"/>
    <property type="match status" value="1"/>
</dbReference>
<dbReference type="SUPFAM" id="SSF57701">
    <property type="entry name" value="Zn2/Cys6 DNA-binding domain"/>
    <property type="match status" value="1"/>
</dbReference>
<feature type="domain" description="Zn(2)-C6 fungal-type" evidence="3">
    <location>
        <begin position="17"/>
        <end position="52"/>
    </location>
</feature>
<sequence length="560" mass="60511">MRGQQPLTPGVSSRRSACDRCRGQKLRCLREGADPEGRCDRCAKADAPQCVTSPIYHMRNYSIQGQGHGRGRGRGSQQPEDDAGLVPGQVDTSPVSRSSHKRRRRHNEGDTLSANAPHTDRHQQLPLQEISHQQQHPRQQVQPQSDYHQSRTPSASGSAVSAKSSDWPPPLQPPVANVAPMAAAAAAAFPFPNWNSDILGFEHMLSGDNPAGTSPSSSDPHHTQSQGPSTNAMPWMPYREDILGTHPLGRFASLDLGILHDAGAANESARHVQELSRINLDLATQVKRMVRGSPLVSLKSIIVPDCTCPNPSGDLTTPLEDILDTTRQYLNILSSIADTPSLASSSDFNILSSLGGFGGHVPLPQGASANPSMSSASTDPLEDSGSSNATSLSSLASTPESIATSPAADQPDTSTLLLILVCYVHILRLHVALFTHIRQYFQMISQSNDRTILPLPGLCGFDNFPLQSGNLQSTMVIHLVTNMLERIEMLLGLPRELRIGTRMDGIDGGLFRTSDRFLELAEAVIRKEDVGRAENGKGGIRSLRRDMKKAKRLLRGAIAP</sequence>
<evidence type="ECO:0000256" key="1">
    <source>
        <dbReference type="ARBA" id="ARBA00023242"/>
    </source>
</evidence>
<reference evidence="4" key="2">
    <citation type="submission" date="2023-06" db="EMBL/GenBank/DDBJ databases">
        <authorList>
            <consortium name="Lawrence Berkeley National Laboratory"/>
            <person name="Haridas S."/>
            <person name="Hensen N."/>
            <person name="Bonometti L."/>
            <person name="Westerberg I."/>
            <person name="Brannstrom I.O."/>
            <person name="Guillou S."/>
            <person name="Cros-Aarteil S."/>
            <person name="Calhoun S."/>
            <person name="Kuo A."/>
            <person name="Mondo S."/>
            <person name="Pangilinan J."/>
            <person name="Riley R."/>
            <person name="Labutti K."/>
            <person name="Andreopoulos B."/>
            <person name="Lipzen A."/>
            <person name="Chen C."/>
            <person name="Yanf M."/>
            <person name="Daum C."/>
            <person name="Ng V."/>
            <person name="Clum A."/>
            <person name="Steindorff A."/>
            <person name="Ohm R."/>
            <person name="Martin F."/>
            <person name="Silar P."/>
            <person name="Natvig D."/>
            <person name="Lalanne C."/>
            <person name="Gautier V."/>
            <person name="Ament-Velasquez S.L."/>
            <person name="Kruys A."/>
            <person name="Hutchinson M.I."/>
            <person name="Powell A.J."/>
            <person name="Barry K."/>
            <person name="Miller A.N."/>
            <person name="Grigoriev I.V."/>
            <person name="Debuchy R."/>
            <person name="Gladieux P."/>
            <person name="Thoren M.H."/>
            <person name="Johannesson H."/>
        </authorList>
    </citation>
    <scope>NUCLEOTIDE SEQUENCE</scope>
    <source>
        <strain evidence="4">CBS 958.72</strain>
    </source>
</reference>
<dbReference type="EMBL" id="JAULSN010000005">
    <property type="protein sequence ID" value="KAK3370717.1"/>
    <property type="molecule type" value="Genomic_DNA"/>
</dbReference>
<feature type="compositionally biased region" description="Low complexity" evidence="2">
    <location>
        <begin position="132"/>
        <end position="144"/>
    </location>
</feature>
<keyword evidence="1" id="KW-0539">Nucleus</keyword>
<proteinExistence type="predicted"/>
<dbReference type="GO" id="GO:0000981">
    <property type="term" value="F:DNA-binding transcription factor activity, RNA polymerase II-specific"/>
    <property type="evidence" value="ECO:0007669"/>
    <property type="project" value="InterPro"/>
</dbReference>
<feature type="region of interest" description="Disordered" evidence="2">
    <location>
        <begin position="205"/>
        <end position="234"/>
    </location>
</feature>
<evidence type="ECO:0000313" key="4">
    <source>
        <dbReference type="EMBL" id="KAK3370717.1"/>
    </source>
</evidence>
<dbReference type="PROSITE" id="PS50048">
    <property type="entry name" value="ZN2_CY6_FUNGAL_2"/>
    <property type="match status" value="1"/>
</dbReference>
<evidence type="ECO:0000313" key="5">
    <source>
        <dbReference type="Proteomes" id="UP001287356"/>
    </source>
</evidence>
<dbReference type="GO" id="GO:0008270">
    <property type="term" value="F:zinc ion binding"/>
    <property type="evidence" value="ECO:0007669"/>
    <property type="project" value="InterPro"/>
</dbReference>
<organism evidence="4 5">
    <name type="scientific">Lasiosphaeria ovina</name>
    <dbReference type="NCBI Taxonomy" id="92902"/>
    <lineage>
        <taxon>Eukaryota</taxon>
        <taxon>Fungi</taxon>
        <taxon>Dikarya</taxon>
        <taxon>Ascomycota</taxon>
        <taxon>Pezizomycotina</taxon>
        <taxon>Sordariomycetes</taxon>
        <taxon>Sordariomycetidae</taxon>
        <taxon>Sordariales</taxon>
        <taxon>Lasiosphaeriaceae</taxon>
        <taxon>Lasiosphaeria</taxon>
    </lineage>
</organism>
<dbReference type="InterPro" id="IPR036864">
    <property type="entry name" value="Zn2-C6_fun-type_DNA-bd_sf"/>
</dbReference>
<keyword evidence="5" id="KW-1185">Reference proteome</keyword>
<feature type="compositionally biased region" description="Polar residues" evidence="2">
    <location>
        <begin position="367"/>
        <end position="378"/>
    </location>
</feature>